<evidence type="ECO:0000313" key="1">
    <source>
        <dbReference type="EMBL" id="KFQ22785.1"/>
    </source>
</evidence>
<reference evidence="1 2" key="1">
    <citation type="submission" date="2014-04" db="EMBL/GenBank/DDBJ databases">
        <title>Genome evolution of avian class.</title>
        <authorList>
            <person name="Zhang G."/>
            <person name="Li C."/>
        </authorList>
    </citation>
    <scope>NUCLEOTIDE SEQUENCE [LARGE SCALE GENOMIC DNA]</scope>
    <source>
        <strain evidence="1">BGI_N331</strain>
    </source>
</reference>
<dbReference type="SUPFAM" id="SSF48726">
    <property type="entry name" value="Immunoglobulin"/>
    <property type="match status" value="1"/>
</dbReference>
<evidence type="ECO:0000313" key="2">
    <source>
        <dbReference type="Proteomes" id="UP000052967"/>
    </source>
</evidence>
<keyword evidence="2" id="KW-1185">Reference proteome</keyword>
<organism evidence="1 2">
    <name type="scientific">Merops nubicus</name>
    <name type="common">Northern carmine bee-eater</name>
    <dbReference type="NCBI Taxonomy" id="57421"/>
    <lineage>
        <taxon>Eukaryota</taxon>
        <taxon>Metazoa</taxon>
        <taxon>Chordata</taxon>
        <taxon>Craniata</taxon>
        <taxon>Vertebrata</taxon>
        <taxon>Euteleostomi</taxon>
        <taxon>Archelosauria</taxon>
        <taxon>Archosauria</taxon>
        <taxon>Dinosauria</taxon>
        <taxon>Saurischia</taxon>
        <taxon>Theropoda</taxon>
        <taxon>Coelurosauria</taxon>
        <taxon>Aves</taxon>
        <taxon>Neognathae</taxon>
        <taxon>Neoaves</taxon>
        <taxon>Telluraves</taxon>
        <taxon>Coraciimorphae</taxon>
        <taxon>Coraciiformes</taxon>
        <taxon>Meropidae</taxon>
        <taxon>Merops</taxon>
    </lineage>
</organism>
<dbReference type="InterPro" id="IPR036179">
    <property type="entry name" value="Ig-like_dom_sf"/>
</dbReference>
<dbReference type="Gene3D" id="2.60.40.10">
    <property type="entry name" value="Immunoglobulins"/>
    <property type="match status" value="1"/>
</dbReference>
<dbReference type="InterPro" id="IPR013783">
    <property type="entry name" value="Ig-like_fold"/>
</dbReference>
<protein>
    <recommendedName>
        <fullName evidence="3">Ig-like domain-containing protein</fullName>
    </recommendedName>
</protein>
<feature type="non-terminal residue" evidence="1">
    <location>
        <position position="103"/>
    </location>
</feature>
<name>A0A091QBE4_MERNU</name>
<proteinExistence type="predicted"/>
<dbReference type="EMBL" id="KK693308">
    <property type="protein sequence ID" value="KFQ22785.1"/>
    <property type="molecule type" value="Genomic_DNA"/>
</dbReference>
<dbReference type="Proteomes" id="UP000052967">
    <property type="component" value="Unassembled WGS sequence"/>
</dbReference>
<evidence type="ECO:0008006" key="3">
    <source>
        <dbReference type="Google" id="ProtNLM"/>
    </source>
</evidence>
<gene>
    <name evidence="1" type="ORF">N331_00687</name>
</gene>
<sequence length="103" mass="11970">GPDDSYFVWKKNGQKIKACITEQSHMLFDGRVHVLSWLKDSVSENTEYKCSLISKVGNVTSEVLITVEDKDSAGQDGWTKEFNTWRSVINEHDKMMQNWKKTW</sequence>
<accession>A0A091QBE4</accession>
<dbReference type="AlphaFoldDB" id="A0A091QBE4"/>
<feature type="non-terminal residue" evidence="1">
    <location>
        <position position="1"/>
    </location>
</feature>